<dbReference type="InterPro" id="IPR039558">
    <property type="entry name" value="TPA1/OFD1_N"/>
</dbReference>
<feature type="domain" description="Fe2OG dioxygenase" evidence="7">
    <location>
        <begin position="136"/>
        <end position="233"/>
    </location>
</feature>
<dbReference type="SMART" id="SM00702">
    <property type="entry name" value="P4Hc"/>
    <property type="match status" value="1"/>
</dbReference>
<dbReference type="GO" id="GO:0006449">
    <property type="term" value="P:regulation of translational termination"/>
    <property type="evidence" value="ECO:0007669"/>
    <property type="project" value="TreeGrafter"/>
</dbReference>
<keyword evidence="6" id="KW-0408">Iron</keyword>
<evidence type="ECO:0000256" key="6">
    <source>
        <dbReference type="ARBA" id="ARBA00023004"/>
    </source>
</evidence>
<keyword evidence="9" id="KW-1185">Reference proteome</keyword>
<dbReference type="RefSeq" id="WP_015048763.1">
    <property type="nucleotide sequence ID" value="NC_018868.3"/>
</dbReference>
<keyword evidence="3" id="KW-0847">Vitamin C</keyword>
<evidence type="ECO:0000256" key="1">
    <source>
        <dbReference type="ARBA" id="ARBA00001961"/>
    </source>
</evidence>
<dbReference type="AlphaFoldDB" id="K4KQR9"/>
<keyword evidence="4" id="KW-0223">Dioxygenase</keyword>
<accession>K4KQR9</accession>
<dbReference type="EMBL" id="CP003746">
    <property type="protein sequence ID" value="AFV00611.1"/>
    <property type="molecule type" value="Genomic_DNA"/>
</dbReference>
<dbReference type="InterPro" id="IPR006620">
    <property type="entry name" value="Pro_4_hyd_alph"/>
</dbReference>
<dbReference type="GO" id="GO:0031543">
    <property type="term" value="F:peptidyl-proline dioxygenase activity"/>
    <property type="evidence" value="ECO:0007669"/>
    <property type="project" value="TreeGrafter"/>
</dbReference>
<dbReference type="GO" id="GO:0005506">
    <property type="term" value="F:iron ion binding"/>
    <property type="evidence" value="ECO:0007669"/>
    <property type="project" value="InterPro"/>
</dbReference>
<dbReference type="HOGENOM" id="CLU_1155800_0_0_6"/>
<dbReference type="Pfam" id="PF13661">
    <property type="entry name" value="2OG-FeII_Oxy_4"/>
    <property type="match status" value="1"/>
</dbReference>
<dbReference type="Gene3D" id="2.60.120.620">
    <property type="entry name" value="q2cbj1_9rhob like domain"/>
    <property type="match status" value="1"/>
</dbReference>
<gene>
    <name evidence="8" type="ordered locus">M5M_17410</name>
</gene>
<evidence type="ECO:0000256" key="5">
    <source>
        <dbReference type="ARBA" id="ARBA00023002"/>
    </source>
</evidence>
<evidence type="ECO:0000256" key="2">
    <source>
        <dbReference type="ARBA" id="ARBA00022723"/>
    </source>
</evidence>
<dbReference type="PANTHER" id="PTHR12117:SF0">
    <property type="entry name" value="PROLYL 3-HYDROXYLASE OGFOD1"/>
    <property type="match status" value="1"/>
</dbReference>
<evidence type="ECO:0000259" key="7">
    <source>
        <dbReference type="PROSITE" id="PS51471"/>
    </source>
</evidence>
<dbReference type="PANTHER" id="PTHR12117">
    <property type="entry name" value="HISTONE ACETYLTRANSFERASE COMPLEX"/>
    <property type="match status" value="1"/>
</dbReference>
<dbReference type="Proteomes" id="UP000000466">
    <property type="component" value="Chromosome"/>
</dbReference>
<evidence type="ECO:0000313" key="9">
    <source>
        <dbReference type="Proteomes" id="UP000000466"/>
    </source>
</evidence>
<dbReference type="InterPro" id="IPR051842">
    <property type="entry name" value="uS12_prolyl_hydroxylase"/>
</dbReference>
<protein>
    <submittedName>
        <fullName evidence="8">2OG-Fe(II) oxygenase</fullName>
    </submittedName>
</protein>
<comment type="cofactor">
    <cofactor evidence="1">
        <name>L-ascorbate</name>
        <dbReference type="ChEBI" id="CHEBI:38290"/>
    </cofactor>
</comment>
<dbReference type="OrthoDB" id="9783171at2"/>
<dbReference type="GO" id="GO:0031418">
    <property type="term" value="F:L-ascorbic acid binding"/>
    <property type="evidence" value="ECO:0007669"/>
    <property type="project" value="UniProtKB-KW"/>
</dbReference>
<evidence type="ECO:0000256" key="3">
    <source>
        <dbReference type="ARBA" id="ARBA00022896"/>
    </source>
</evidence>
<dbReference type="PROSITE" id="PS51471">
    <property type="entry name" value="FE2OG_OXY"/>
    <property type="match status" value="1"/>
</dbReference>
<dbReference type="GO" id="GO:0005737">
    <property type="term" value="C:cytoplasm"/>
    <property type="evidence" value="ECO:0007669"/>
    <property type="project" value="TreeGrafter"/>
</dbReference>
<sequence length="236" mass="27023">MLELKKDELVSARNSFDNHGWAVLENVFQNDFAERVFACANEQVGWNLVTRIEGQHRAFDASAMTSVPEQNLKQFESLVAAEAQAGFQYIYERIPLYDQFIAGTVQEPVMQALMTCTRSAPFIESLKQVTGDSSIRFTDGQFTRYRRGHYLTRHDDRNDANDRVAAFVINFSKAWHQDMGGWLALYQNESVEKVMVPRFNSMVVFKVPRDHAVTPVAPWVDGCRYALTGWARRGEE</sequence>
<keyword evidence="2" id="KW-0479">Metal-binding</keyword>
<organism evidence="8 9">
    <name type="scientific">Simiduia agarivorans (strain DSM 21679 / JCM 13881 / BCRC 17597 / SA1)</name>
    <dbReference type="NCBI Taxonomy" id="1117647"/>
    <lineage>
        <taxon>Bacteria</taxon>
        <taxon>Pseudomonadati</taxon>
        <taxon>Pseudomonadota</taxon>
        <taxon>Gammaproteobacteria</taxon>
        <taxon>Cellvibrionales</taxon>
        <taxon>Cellvibrionaceae</taxon>
        <taxon>Simiduia</taxon>
    </lineage>
</organism>
<name>K4KQR9_SIMAS</name>
<keyword evidence="5" id="KW-0560">Oxidoreductase</keyword>
<evidence type="ECO:0000256" key="4">
    <source>
        <dbReference type="ARBA" id="ARBA00022964"/>
    </source>
</evidence>
<reference evidence="8 9" key="1">
    <citation type="journal article" date="2013" name="Genome Announc.">
        <title>Complete genome sequence of Simiduia agarivorans SA1(T), a marine bacterium able to degrade a variety of polysaccharides.</title>
        <authorList>
            <person name="Lin S.Y."/>
            <person name="Shieh W.Y."/>
            <person name="Chen J.S."/>
            <person name="Tang S.L."/>
        </authorList>
    </citation>
    <scope>NUCLEOTIDE SEQUENCE [LARGE SCALE GENOMIC DNA]</scope>
    <source>
        <strain evidence="9">DSM 21679 / JCM 13881 / BCRC 17597 / SA1</strain>
    </source>
</reference>
<dbReference type="InterPro" id="IPR005123">
    <property type="entry name" value="Oxoglu/Fe-dep_dioxygenase_dom"/>
</dbReference>
<dbReference type="eggNOG" id="COG3751">
    <property type="taxonomic scope" value="Bacteria"/>
</dbReference>
<evidence type="ECO:0000313" key="8">
    <source>
        <dbReference type="EMBL" id="AFV00611.1"/>
    </source>
</evidence>
<proteinExistence type="predicted"/>
<dbReference type="KEGG" id="saga:M5M_17410"/>
<dbReference type="STRING" id="1117647.M5M_17410"/>